<keyword evidence="6" id="KW-1185">Reference proteome</keyword>
<evidence type="ECO:0000313" key="5">
    <source>
        <dbReference type="EMBL" id="WZL76250.1"/>
    </source>
</evidence>
<gene>
    <name evidence="5" type="ORF">QBE54_00525</name>
</gene>
<dbReference type="EMBL" id="CP121689">
    <property type="protein sequence ID" value="WZL76250.1"/>
    <property type="molecule type" value="Genomic_DNA"/>
</dbReference>
<dbReference type="Pfam" id="PF18297">
    <property type="entry name" value="NFACT-R_2"/>
    <property type="match status" value="1"/>
</dbReference>
<dbReference type="PANTHER" id="PTHR11933:SF6">
    <property type="entry name" value="THIL AANH DOMAIN-CONTAINING PROTEIN"/>
    <property type="match status" value="1"/>
</dbReference>
<dbReference type="Proteomes" id="UP001461341">
    <property type="component" value="Chromosome"/>
</dbReference>
<dbReference type="RefSeq" id="WP_369018408.1">
    <property type="nucleotide sequence ID" value="NZ_CP121689.1"/>
</dbReference>
<protein>
    <submittedName>
        <fullName evidence="5">tRNA 4-thiouridine(8) synthase ThiI</fullName>
    </submittedName>
</protein>
<keyword evidence="1" id="KW-0547">Nucleotide-binding</keyword>
<sequence>MRKAVGLFSGGLDSTLAALLVARQGIKVVGVHFLSPFWKKSTHVLKNALKFGFEVLEVELPEEYLEMLRDPVYGYGKNCNPCIDCKIFMLREARKIMEKVGASFVFTGEVVGQRPKSQLFWSLRVIERDSGLEGLLLRPLSAKLLPPTIPEREGLVDREKLLDIYGRSRKVQFKLAEEWGVEDFSSPAGGCLLTDAVFCARLRRLMQEKIFFSFQDVELLKLGRHFAMSDTFRLVVGRNQKENQRIMSFYEEGDFLFLPRGSKGPVGLGRGKPKSGDVQQAAALVARYCDQKGKALRVNVLSDEGEFSLLVSALSDELIAPYRI</sequence>
<name>A0ABZ2YB63_9BACT</name>
<evidence type="ECO:0000256" key="2">
    <source>
        <dbReference type="ARBA" id="ARBA00022840"/>
    </source>
</evidence>
<evidence type="ECO:0000256" key="1">
    <source>
        <dbReference type="ARBA" id="ARBA00022741"/>
    </source>
</evidence>
<dbReference type="Pfam" id="PF02568">
    <property type="entry name" value="ThiI"/>
    <property type="match status" value="1"/>
</dbReference>
<organism evidence="5 6">
    <name type="scientific">Thermatribacter velox</name>
    <dbReference type="NCBI Taxonomy" id="3039681"/>
    <lineage>
        <taxon>Bacteria</taxon>
        <taxon>Pseudomonadati</taxon>
        <taxon>Atribacterota</taxon>
        <taxon>Atribacteria</taxon>
        <taxon>Atribacterales</taxon>
        <taxon>Thermatribacteraceae</taxon>
        <taxon>Thermatribacter</taxon>
    </lineage>
</organism>
<dbReference type="SUPFAM" id="SSF52402">
    <property type="entry name" value="Adenine nucleotide alpha hydrolases-like"/>
    <property type="match status" value="1"/>
</dbReference>
<feature type="domain" description="NFACT protein RNA binding" evidence="4">
    <location>
        <begin position="223"/>
        <end position="322"/>
    </location>
</feature>
<dbReference type="PANTHER" id="PTHR11933">
    <property type="entry name" value="TRNA 5-METHYLAMINOMETHYL-2-THIOURIDYLATE -METHYLTRANSFERASE"/>
    <property type="match status" value="1"/>
</dbReference>
<dbReference type="Gene3D" id="3.40.50.620">
    <property type="entry name" value="HUPs"/>
    <property type="match status" value="1"/>
</dbReference>
<keyword evidence="2" id="KW-0067">ATP-binding</keyword>
<evidence type="ECO:0000313" key="6">
    <source>
        <dbReference type="Proteomes" id="UP001461341"/>
    </source>
</evidence>
<dbReference type="InterPro" id="IPR020536">
    <property type="entry name" value="ThiI_AANH"/>
</dbReference>
<reference evidence="5 6" key="1">
    <citation type="submission" date="2023-03" db="EMBL/GenBank/DDBJ databases">
        <title>Novel Species.</title>
        <authorList>
            <person name="Ma S."/>
        </authorList>
    </citation>
    <scope>NUCLEOTIDE SEQUENCE [LARGE SCALE GENOMIC DNA]</scope>
    <source>
        <strain evidence="5 6">B11</strain>
    </source>
</reference>
<proteinExistence type="predicted"/>
<dbReference type="InterPro" id="IPR014729">
    <property type="entry name" value="Rossmann-like_a/b/a_fold"/>
</dbReference>
<dbReference type="InterPro" id="IPR059101">
    <property type="entry name" value="NFACT-R_2"/>
</dbReference>
<accession>A0ABZ2YB63</accession>
<feature type="domain" description="Thil AANH" evidence="3">
    <location>
        <begin position="3"/>
        <end position="140"/>
    </location>
</feature>
<evidence type="ECO:0000259" key="3">
    <source>
        <dbReference type="Pfam" id="PF02568"/>
    </source>
</evidence>
<evidence type="ECO:0000259" key="4">
    <source>
        <dbReference type="Pfam" id="PF18297"/>
    </source>
</evidence>